<dbReference type="PANTHER" id="PTHR32305:SF17">
    <property type="entry name" value="TRNA NUCLEASE WAPA"/>
    <property type="match status" value="1"/>
</dbReference>
<dbReference type="NCBIfam" id="TIGR01643">
    <property type="entry name" value="YD_repeat_2x"/>
    <property type="match status" value="2"/>
</dbReference>
<keyword evidence="5" id="KW-1185">Reference proteome</keyword>
<feature type="domain" description="Hint" evidence="3">
    <location>
        <begin position="820"/>
        <end position="922"/>
    </location>
</feature>
<dbReference type="Pfam" id="PF25023">
    <property type="entry name" value="TEN_YD-shell"/>
    <property type="match status" value="1"/>
</dbReference>
<organism evidence="4 5">
    <name type="scientific">Streptomyces lonarensis</name>
    <dbReference type="NCBI Taxonomy" id="700599"/>
    <lineage>
        <taxon>Bacteria</taxon>
        <taxon>Bacillati</taxon>
        <taxon>Actinomycetota</taxon>
        <taxon>Actinomycetes</taxon>
        <taxon>Kitasatosporales</taxon>
        <taxon>Streptomycetaceae</taxon>
        <taxon>Streptomyces</taxon>
    </lineage>
</organism>
<dbReference type="PANTHER" id="PTHR32305">
    <property type="match status" value="1"/>
</dbReference>
<dbReference type="SUPFAM" id="SSF51294">
    <property type="entry name" value="Hedgehog/intein (Hint) domain"/>
    <property type="match status" value="1"/>
</dbReference>
<dbReference type="NCBIfam" id="TIGR03696">
    <property type="entry name" value="Rhs_assc_core"/>
    <property type="match status" value="1"/>
</dbReference>
<dbReference type="Proteomes" id="UP000578686">
    <property type="component" value="Unassembled WGS sequence"/>
</dbReference>
<dbReference type="InterPro" id="IPR056823">
    <property type="entry name" value="TEN-like_YD-shell"/>
</dbReference>
<evidence type="ECO:0000256" key="2">
    <source>
        <dbReference type="SAM" id="MobiDB-lite"/>
    </source>
</evidence>
<dbReference type="Pfam" id="PF05593">
    <property type="entry name" value="RHS_repeat"/>
    <property type="match status" value="1"/>
</dbReference>
<comment type="caution">
    <text evidence="4">The sequence shown here is derived from an EMBL/GenBank/DDBJ whole genome shotgun (WGS) entry which is preliminary data.</text>
</comment>
<keyword evidence="1" id="KW-0677">Repeat</keyword>
<dbReference type="Gene3D" id="3.10.450.200">
    <property type="match status" value="1"/>
</dbReference>
<dbReference type="InterPro" id="IPR037178">
    <property type="entry name" value="ColicinD_C_sf"/>
</dbReference>
<dbReference type="EMBL" id="JAAVJD010000018">
    <property type="protein sequence ID" value="NJQ04890.1"/>
    <property type="molecule type" value="Genomic_DNA"/>
</dbReference>
<name>A0A7X6HY05_9ACTN</name>
<proteinExistence type="predicted"/>
<dbReference type="InterPro" id="IPR031325">
    <property type="entry name" value="RHS_repeat"/>
</dbReference>
<dbReference type="GO" id="GO:0004540">
    <property type="term" value="F:RNA nuclease activity"/>
    <property type="evidence" value="ECO:0007669"/>
    <property type="project" value="InterPro"/>
</dbReference>
<dbReference type="InterPro" id="IPR036844">
    <property type="entry name" value="Hint_dom_sf"/>
</dbReference>
<evidence type="ECO:0000313" key="5">
    <source>
        <dbReference type="Proteomes" id="UP000578686"/>
    </source>
</evidence>
<dbReference type="InterPro" id="IPR006530">
    <property type="entry name" value="YD"/>
</dbReference>
<dbReference type="CDD" id="cd00081">
    <property type="entry name" value="Hint"/>
    <property type="match status" value="1"/>
</dbReference>
<reference evidence="4 5" key="1">
    <citation type="submission" date="2020-03" db="EMBL/GenBank/DDBJ databases">
        <title>Draft genome of Streptomyces sp. ventii, isolated from the Axial Seamount in the Pacific Ocean, and resequencing of the two type strains Streptomyces lonarensis strain NCL 716 and Streptomyces bohaiensis strain 11A07.</title>
        <authorList>
            <person name="Loughran R.M."/>
            <person name="Pfannmuller K.M."/>
            <person name="Wasson B.J."/>
            <person name="Deadmond M.C."/>
            <person name="Paddock B.E."/>
            <person name="Koyack M.J."/>
            <person name="Gallegos D.A."/>
            <person name="Mitchell E.A."/>
            <person name="Ushijima B."/>
            <person name="Saw J.H."/>
            <person name="Mcphail K.L."/>
            <person name="Videau P."/>
        </authorList>
    </citation>
    <scope>NUCLEOTIDE SEQUENCE [LARGE SCALE GENOMIC DNA]</scope>
    <source>
        <strain evidence="4 5">NCL716</strain>
    </source>
</reference>
<dbReference type="RefSeq" id="WP_167968186.1">
    <property type="nucleotide sequence ID" value="NZ_BHZG01000077.1"/>
</dbReference>
<dbReference type="InterPro" id="IPR050708">
    <property type="entry name" value="T6SS_VgrG/RHS"/>
</dbReference>
<protein>
    <recommendedName>
        <fullName evidence="3">Hint domain-containing protein</fullName>
    </recommendedName>
</protein>
<dbReference type="AlphaFoldDB" id="A0A7X6HY05"/>
<dbReference type="Gene3D" id="2.180.10.10">
    <property type="entry name" value="RHS repeat-associated core"/>
    <property type="match status" value="1"/>
</dbReference>
<evidence type="ECO:0000256" key="1">
    <source>
        <dbReference type="ARBA" id="ARBA00022737"/>
    </source>
</evidence>
<accession>A0A7X6HY05</accession>
<dbReference type="InterPro" id="IPR022385">
    <property type="entry name" value="Rhs_assc_core"/>
</dbReference>
<dbReference type="InterPro" id="IPR003587">
    <property type="entry name" value="Hint_dom_N"/>
</dbReference>
<dbReference type="Pfam" id="PF07591">
    <property type="entry name" value="PT-HINT"/>
    <property type="match status" value="1"/>
</dbReference>
<gene>
    <name evidence="4" type="ORF">HCN56_04660</name>
</gene>
<evidence type="ECO:0000313" key="4">
    <source>
        <dbReference type="EMBL" id="NJQ04890.1"/>
    </source>
</evidence>
<sequence length="1069" mass="116116">METQTRHTYDGVGRDIRTQVLGGNSDGAKVLATTETTHFGDRVTVVPPDGATVTTSLSDARGRLTELRQHHGRSAAGEYDTTRYTYTPADQVAGVTTPSGATWEYRYDQQGQRTASIDPDTGTTTSTYSDRGELVTTTNARGVTLHRTYDGLGRQTELREENAEGRLRAQWEYDTVPRGKGQLSRATRWEDGEAYVNEVVAYDPRYRPVRSRTIIPGAEGALAGTYETRQDHTPAGLVRGVTYPAAGGLPTHGISYTYENGTLRPIRAFEQGGLTATTVYSHTGKPVQFAMHRDAADTVWATNTYERGTQRLQTTRVDRSDQPGFDRRETYSYDDAGNVLSIADTSSSGADVQCFSYDHLRRLTEAWAQSRTDCTTDGGAPNIGGPSPYHHAYTYDEAGNRTTETLHEQDITRTYSYDEDQPHTLTEVVQEAPGVRSLEEYGYDESGNTVSRQVGGKTQTLEWNPEGRVASVEDADGTTVEYVYDADGSRLIGRTGTETTLYLGHTEVTVANGGSTPTAERYLPMGGGHTAVVDSEGTTSFVMADHHGTGNLAIDAESLETTHRRTLPFGAYRDDVPEELWPGTRTFVGGTDDVSTGLYNIGAREYDAAIGRFISADPIMDLTDPQQVHGYAYANNNPLAYSDPTGLFFFGPVGWVHRIVQTIIKTVVKHASSAMRTAKRKVSPPRRPVISRFSSSKSRSSHANNTRAQSPTATQASYSPGTGVSQTSNSCTTQRFCPDWLPGFLGRKALDWLDRSVEFGKDSLEFGASVVGVDDMVGCAQDPGFTAECGWTLAAAIPASRIARFIGTSLPGARRLVGACSSFVPGTRVLMADGTTKAIEDVAVGDEVLATDPATGETGARTVTAELTSTGDKLLVTVSVLDGNGNPQQLIATDNHPLWLATTQQWIDAVDLEPGVQLYANDGTLVDVTAVATSTTATTVHNLTIEGIHTYYVLAGEIPVLAHNSNCGPNLSINEGQFGKKWGKHAQDYDLNPGDASSRKWFRDRIAEVRTSPDEVRQGPYNPTRGGGEDYFFYRQGDDLLITKSDGQFVTMFPMEGPNKWLQQATPNS</sequence>
<dbReference type="SMART" id="SM00306">
    <property type="entry name" value="HintN"/>
    <property type="match status" value="1"/>
</dbReference>
<evidence type="ECO:0000259" key="3">
    <source>
        <dbReference type="SMART" id="SM00306"/>
    </source>
</evidence>
<feature type="region of interest" description="Disordered" evidence="2">
    <location>
        <begin position="675"/>
        <end position="726"/>
    </location>
</feature>
<dbReference type="Gene3D" id="2.170.16.10">
    <property type="entry name" value="Hedgehog/Intein (Hint) domain"/>
    <property type="match status" value="1"/>
</dbReference>
<feature type="compositionally biased region" description="Polar residues" evidence="2">
    <location>
        <begin position="702"/>
        <end position="726"/>
    </location>
</feature>